<keyword evidence="3" id="KW-1185">Reference proteome</keyword>
<dbReference type="EMBL" id="CP001814">
    <property type="protein sequence ID" value="ACZ84110.1"/>
    <property type="molecule type" value="Genomic_DNA"/>
</dbReference>
<feature type="transmembrane region" description="Helical" evidence="1">
    <location>
        <begin position="139"/>
        <end position="159"/>
    </location>
</feature>
<evidence type="ECO:0000256" key="1">
    <source>
        <dbReference type="SAM" id="Phobius"/>
    </source>
</evidence>
<sequence length="168" mass="17069">MGLGRDPVTTAKVMLGSMVALMFAGGMTGVGDVEVTPSTVRPGQTVNISAGRCGTPATAYSAAFRATAARLDRHARAMQGSARISPHAAPGTYAITVRCVQGGPYNGTFVVGDAHPTSGPDTGGGGLAMTVADHTARTAWLFGSLIAIVTALGASFALARGRRKRTDH</sequence>
<keyword evidence="1" id="KW-1133">Transmembrane helix</keyword>
<accession>D2BB87</accession>
<evidence type="ECO:0000313" key="3">
    <source>
        <dbReference type="Proteomes" id="UP000002029"/>
    </source>
</evidence>
<dbReference type="Proteomes" id="UP000002029">
    <property type="component" value="Chromosome"/>
</dbReference>
<evidence type="ECO:0000313" key="2">
    <source>
        <dbReference type="EMBL" id="ACZ84110.1"/>
    </source>
</evidence>
<dbReference type="KEGG" id="sro:Sros_1111"/>
<keyword evidence="1" id="KW-0472">Membrane</keyword>
<dbReference type="AlphaFoldDB" id="D2BB87"/>
<gene>
    <name evidence="2" type="ordered locus">Sros_1111</name>
</gene>
<dbReference type="HOGENOM" id="CLU_1585580_0_0_11"/>
<dbReference type="STRING" id="479432.Sros_1111"/>
<organism evidence="2 3">
    <name type="scientific">Streptosporangium roseum (strain ATCC 12428 / DSM 43021 / JCM 3005 / KCTC 9067 / NCIMB 10171 / NRRL 2505 / NI 9100)</name>
    <dbReference type="NCBI Taxonomy" id="479432"/>
    <lineage>
        <taxon>Bacteria</taxon>
        <taxon>Bacillati</taxon>
        <taxon>Actinomycetota</taxon>
        <taxon>Actinomycetes</taxon>
        <taxon>Streptosporangiales</taxon>
        <taxon>Streptosporangiaceae</taxon>
        <taxon>Streptosporangium</taxon>
    </lineage>
</organism>
<name>D2BB87_STRRD</name>
<keyword evidence="1" id="KW-0812">Transmembrane</keyword>
<proteinExistence type="predicted"/>
<reference evidence="2 3" key="1">
    <citation type="journal article" date="2010" name="Stand. Genomic Sci.">
        <title>Complete genome sequence of Streptosporangium roseum type strain (NI 9100).</title>
        <authorList>
            <person name="Nolan M."/>
            <person name="Sikorski J."/>
            <person name="Jando M."/>
            <person name="Lucas S."/>
            <person name="Lapidus A."/>
            <person name="Glavina Del Rio T."/>
            <person name="Chen F."/>
            <person name="Tice H."/>
            <person name="Pitluck S."/>
            <person name="Cheng J.F."/>
            <person name="Chertkov O."/>
            <person name="Sims D."/>
            <person name="Meincke L."/>
            <person name="Brettin T."/>
            <person name="Han C."/>
            <person name="Detter J.C."/>
            <person name="Bruce D."/>
            <person name="Goodwin L."/>
            <person name="Land M."/>
            <person name="Hauser L."/>
            <person name="Chang Y.J."/>
            <person name="Jeffries C.D."/>
            <person name="Ivanova N."/>
            <person name="Mavromatis K."/>
            <person name="Mikhailova N."/>
            <person name="Chen A."/>
            <person name="Palaniappan K."/>
            <person name="Chain P."/>
            <person name="Rohde M."/>
            <person name="Goker M."/>
            <person name="Bristow J."/>
            <person name="Eisen J.A."/>
            <person name="Markowitz V."/>
            <person name="Hugenholtz P."/>
            <person name="Kyrpides N.C."/>
            <person name="Klenk H.P."/>
        </authorList>
    </citation>
    <scope>NUCLEOTIDE SEQUENCE [LARGE SCALE GENOMIC DNA]</scope>
    <source>
        <strain evidence="3">ATCC 12428 / DSM 43021 / JCM 3005 / NI 9100</strain>
    </source>
</reference>
<protein>
    <submittedName>
        <fullName evidence="2">Uncharacterized protein</fullName>
    </submittedName>
</protein>